<dbReference type="InterPro" id="IPR029000">
    <property type="entry name" value="Cyclophilin-like_dom_sf"/>
</dbReference>
<dbReference type="Pfam" id="PF05913">
    <property type="entry name" value="MupG_C"/>
    <property type="match status" value="1"/>
</dbReference>
<dbReference type="InterPro" id="IPR017853">
    <property type="entry name" value="GH"/>
</dbReference>
<reference evidence="3" key="2">
    <citation type="journal article" date="2021" name="PeerJ">
        <title>Extensive microbial diversity within the chicken gut microbiome revealed by metagenomics and culture.</title>
        <authorList>
            <person name="Gilroy R."/>
            <person name="Ravi A."/>
            <person name="Getino M."/>
            <person name="Pursley I."/>
            <person name="Horton D.L."/>
            <person name="Alikhan N.F."/>
            <person name="Baker D."/>
            <person name="Gharbi K."/>
            <person name="Hall N."/>
            <person name="Watson M."/>
            <person name="Adriaenssens E.M."/>
            <person name="Foster-Nyarko E."/>
            <person name="Jarju S."/>
            <person name="Secka A."/>
            <person name="Antonio M."/>
            <person name="Oren A."/>
            <person name="Chaudhuri R.R."/>
            <person name="La Ragione R."/>
            <person name="Hildebrand F."/>
            <person name="Pallen M.J."/>
        </authorList>
    </citation>
    <scope>NUCLEOTIDE SEQUENCE</scope>
    <source>
        <strain evidence="3">CHK195-11698</strain>
    </source>
</reference>
<dbReference type="Gene3D" id="3.20.20.70">
    <property type="entry name" value="Aldolase class I"/>
    <property type="match status" value="1"/>
</dbReference>
<feature type="domain" description="6-phospho-N-acetylmuramidase C-terminal" evidence="1">
    <location>
        <begin position="246"/>
        <end position="362"/>
    </location>
</feature>
<feature type="domain" description="6-phospho-N-acetylmuramidase N-terminal" evidence="2">
    <location>
        <begin position="4"/>
        <end position="238"/>
    </location>
</feature>
<dbReference type="PANTHER" id="PTHR38435">
    <property type="match status" value="1"/>
</dbReference>
<name>A0A9D1L067_9FIRM</name>
<accession>A0A9D1L067</accession>
<evidence type="ECO:0000313" key="4">
    <source>
        <dbReference type="Proteomes" id="UP000824175"/>
    </source>
</evidence>
<dbReference type="InterPro" id="IPR043894">
    <property type="entry name" value="MupG_C"/>
</dbReference>
<evidence type="ECO:0000313" key="3">
    <source>
        <dbReference type="EMBL" id="HIU14323.1"/>
    </source>
</evidence>
<dbReference type="EMBL" id="DVMJ01000081">
    <property type="protein sequence ID" value="HIU14323.1"/>
    <property type="molecule type" value="Genomic_DNA"/>
</dbReference>
<dbReference type="SUPFAM" id="SSF51445">
    <property type="entry name" value="(Trans)glycosidases"/>
    <property type="match status" value="1"/>
</dbReference>
<dbReference type="InterPro" id="IPR013785">
    <property type="entry name" value="Aldolase_TIM"/>
</dbReference>
<evidence type="ECO:0000259" key="2">
    <source>
        <dbReference type="Pfam" id="PF19200"/>
    </source>
</evidence>
<dbReference type="Pfam" id="PF19200">
    <property type="entry name" value="MupG_N"/>
    <property type="match status" value="1"/>
</dbReference>
<dbReference type="Gene3D" id="2.40.100.10">
    <property type="entry name" value="Cyclophilin-like"/>
    <property type="match status" value="1"/>
</dbReference>
<dbReference type="PANTHER" id="PTHR38435:SF1">
    <property type="entry name" value="DUF871 DOMAIN-CONTAINING PROTEIN"/>
    <property type="match status" value="1"/>
</dbReference>
<dbReference type="InterPro" id="IPR043797">
    <property type="entry name" value="MupG_N"/>
</dbReference>
<gene>
    <name evidence="3" type="ORF">IAD15_09670</name>
</gene>
<dbReference type="SUPFAM" id="SSF50891">
    <property type="entry name" value="Cyclophilin-like"/>
    <property type="match status" value="1"/>
</dbReference>
<protein>
    <submittedName>
        <fullName evidence="3">DUF871 domain-containing protein</fullName>
    </submittedName>
</protein>
<dbReference type="InterPro" id="IPR008589">
    <property type="entry name" value="MupG"/>
</dbReference>
<sequence length="365" mass="41628">MHKLGISLYPEHSTKEKDWAYMELAAKYGFTRIFTCLLSVTETKEEIIKNFTEFMNKAHEYGYEVAVDTNQFVFERLGAKPDDIKVFADMGVDIIRLDMDFGLHGNVLITQNPYNIKIEFNGSGDTEIERLIRHGANPYNMIICHNFYPQKYTGLGWETFCNFNKAWAKTGLRLAAFVSSNNTDTFGPWPVKAGLPTCEIHRHLPIDVQARHLLATGVIDDILIGNCFATEEELKALSEIDLNKTTFNIDLVDGLQESELDVIFNYPHGGRGDAPDYMLRSSMPRFKYKQPDQSIAPRAYEGECFHRGDIVVVNDNLKHYCGELQVVLKDMPNDGERNLVGRIPENELIILDLVKENMPFGFIKK</sequence>
<dbReference type="AlphaFoldDB" id="A0A9D1L067"/>
<proteinExistence type="predicted"/>
<dbReference type="Proteomes" id="UP000824175">
    <property type="component" value="Unassembled WGS sequence"/>
</dbReference>
<organism evidence="3 4">
    <name type="scientific">Candidatus Fimiplasma intestinipullorum</name>
    <dbReference type="NCBI Taxonomy" id="2840825"/>
    <lineage>
        <taxon>Bacteria</taxon>
        <taxon>Bacillati</taxon>
        <taxon>Bacillota</taxon>
        <taxon>Clostridia</taxon>
        <taxon>Eubacteriales</taxon>
        <taxon>Candidatus Fimiplasma</taxon>
    </lineage>
</organism>
<evidence type="ECO:0000259" key="1">
    <source>
        <dbReference type="Pfam" id="PF05913"/>
    </source>
</evidence>
<reference evidence="3" key="1">
    <citation type="submission" date="2020-10" db="EMBL/GenBank/DDBJ databases">
        <authorList>
            <person name="Gilroy R."/>
        </authorList>
    </citation>
    <scope>NUCLEOTIDE SEQUENCE</scope>
    <source>
        <strain evidence="3">CHK195-11698</strain>
    </source>
</reference>
<comment type="caution">
    <text evidence="3">The sequence shown here is derived from an EMBL/GenBank/DDBJ whole genome shotgun (WGS) entry which is preliminary data.</text>
</comment>